<feature type="transmembrane region" description="Helical" evidence="1">
    <location>
        <begin position="300"/>
        <end position="319"/>
    </location>
</feature>
<dbReference type="InterPro" id="IPR010266">
    <property type="entry name" value="NnrS"/>
</dbReference>
<feature type="transmembrane region" description="Helical" evidence="1">
    <location>
        <begin position="174"/>
        <end position="195"/>
    </location>
</feature>
<proteinExistence type="predicted"/>
<dbReference type="Pfam" id="PF05940">
    <property type="entry name" value="NnrS"/>
    <property type="match status" value="1"/>
</dbReference>
<feature type="transmembrane region" description="Helical" evidence="1">
    <location>
        <begin position="331"/>
        <end position="354"/>
    </location>
</feature>
<name>A0AAE3WFK4_9RHOB</name>
<feature type="transmembrane region" description="Helical" evidence="1">
    <location>
        <begin position="271"/>
        <end position="294"/>
    </location>
</feature>
<accession>A0AAE3WFK4</accession>
<organism evidence="2 3">
    <name type="scientific">Marimonas arenosa</name>
    <dbReference type="NCBI Taxonomy" id="1795305"/>
    <lineage>
        <taxon>Bacteria</taxon>
        <taxon>Pseudomonadati</taxon>
        <taxon>Pseudomonadota</taxon>
        <taxon>Alphaproteobacteria</taxon>
        <taxon>Rhodobacterales</taxon>
        <taxon>Paracoccaceae</taxon>
        <taxon>Marimonas</taxon>
    </lineage>
</organism>
<evidence type="ECO:0000313" key="2">
    <source>
        <dbReference type="EMBL" id="MDQ2091779.1"/>
    </source>
</evidence>
<feature type="transmembrane region" description="Helical" evidence="1">
    <location>
        <begin position="12"/>
        <end position="34"/>
    </location>
</feature>
<feature type="transmembrane region" description="Helical" evidence="1">
    <location>
        <begin position="143"/>
        <end position="162"/>
    </location>
</feature>
<reference evidence="2" key="2">
    <citation type="submission" date="2023-02" db="EMBL/GenBank/DDBJ databases">
        <title>'Rhodoalgimonas zhirmunskyi' gen. nov., isolated from a red alga.</title>
        <authorList>
            <person name="Nedashkovskaya O.I."/>
            <person name="Otstavnykh N.Y."/>
            <person name="Bystritskaya E.P."/>
            <person name="Balabanova L.A."/>
            <person name="Isaeva M.P."/>
        </authorList>
    </citation>
    <scope>NUCLEOTIDE SEQUENCE</scope>
    <source>
        <strain evidence="2">KCTC 52189</strain>
    </source>
</reference>
<evidence type="ECO:0000256" key="1">
    <source>
        <dbReference type="SAM" id="Phobius"/>
    </source>
</evidence>
<gene>
    <name evidence="2" type="ORF">NO357_17900</name>
</gene>
<dbReference type="EMBL" id="JANHAX010000006">
    <property type="protein sequence ID" value="MDQ2091779.1"/>
    <property type="molecule type" value="Genomic_DNA"/>
</dbReference>
<feature type="transmembrane region" description="Helical" evidence="1">
    <location>
        <begin position="360"/>
        <end position="381"/>
    </location>
</feature>
<keyword evidence="3" id="KW-1185">Reference proteome</keyword>
<keyword evidence="1" id="KW-1133">Transmembrane helix</keyword>
<comment type="caution">
    <text evidence="2">The sequence shown here is derived from an EMBL/GenBank/DDBJ whole genome shotgun (WGS) entry which is preliminary data.</text>
</comment>
<feature type="transmembrane region" description="Helical" evidence="1">
    <location>
        <begin position="216"/>
        <end position="236"/>
    </location>
</feature>
<reference evidence="2" key="1">
    <citation type="submission" date="2022-07" db="EMBL/GenBank/DDBJ databases">
        <authorList>
            <person name="Otstavnykh N."/>
            <person name="Isaeva M."/>
            <person name="Bystritskaya E."/>
        </authorList>
    </citation>
    <scope>NUCLEOTIDE SEQUENCE</scope>
    <source>
        <strain evidence="2">KCTC 52189</strain>
    </source>
</reference>
<feature type="transmembrane region" description="Helical" evidence="1">
    <location>
        <begin position="90"/>
        <end position="109"/>
    </location>
</feature>
<sequence>MTGFQRLLTAGYRVFFLAAGLFAVFAMIVWEGWLGIHAAGGMVSDMPFAMAPHIWHAHELIFGYAAAAIAGFLMTAAPSWVGSEAARTRFFALASGVWLAGRLAVWFSGSLPAGLVMALDLSFLPVIGAKVAVLLLKRPKPRQMVFLVVLAVFFTANLMVHLEWAGLTADTAYGGLRAGLVTLSALIMVLGGRVTPAFTRNAMLRTGRETGLPRDPLPLAVAAIAAALALPVLTMAGLDGPVFAGVAMIAGLSGLARLTGWRGVWTLNQPILWSLHLGYAMNAAGLIALGLAALGLGSEIAALHLLGIGAVGGMTLAVMSRAALGHSGRPLVAPGPLALAYALLPLAAVARSAASEWPALYYPGVLTAGGLWALAFTLYLAELWPLFTGPRMDAGKETK</sequence>
<feature type="transmembrane region" description="Helical" evidence="1">
    <location>
        <begin position="242"/>
        <end position="259"/>
    </location>
</feature>
<dbReference type="RefSeq" id="WP_306737078.1">
    <property type="nucleotide sequence ID" value="NZ_JANHAX010000006.1"/>
</dbReference>
<keyword evidence="1" id="KW-0812">Transmembrane</keyword>
<evidence type="ECO:0000313" key="3">
    <source>
        <dbReference type="Proteomes" id="UP001226762"/>
    </source>
</evidence>
<dbReference type="Proteomes" id="UP001226762">
    <property type="component" value="Unassembled WGS sequence"/>
</dbReference>
<keyword evidence="1" id="KW-0472">Membrane</keyword>
<feature type="transmembrane region" description="Helical" evidence="1">
    <location>
        <begin position="54"/>
        <end position="78"/>
    </location>
</feature>
<protein>
    <submittedName>
        <fullName evidence="2">NnrS family protein</fullName>
    </submittedName>
</protein>
<feature type="transmembrane region" description="Helical" evidence="1">
    <location>
        <begin position="115"/>
        <end position="136"/>
    </location>
</feature>
<dbReference type="AlphaFoldDB" id="A0AAE3WFK4"/>